<comment type="caution">
    <text evidence="1">The sequence shown here is derived from an EMBL/GenBank/DDBJ whole genome shotgun (WGS) entry which is preliminary data.</text>
</comment>
<accession>A0A1G1VT75</accession>
<evidence type="ECO:0000313" key="1">
    <source>
        <dbReference type="EMBL" id="OGY18608.1"/>
    </source>
</evidence>
<gene>
    <name evidence="1" type="ORF">A2786_03870</name>
</gene>
<reference evidence="1 2" key="1">
    <citation type="journal article" date="2016" name="Nat. Commun.">
        <title>Thousands of microbial genomes shed light on interconnected biogeochemical processes in an aquifer system.</title>
        <authorList>
            <person name="Anantharaman K."/>
            <person name="Brown C.T."/>
            <person name="Hug L.A."/>
            <person name="Sharon I."/>
            <person name="Castelle C.J."/>
            <person name="Probst A.J."/>
            <person name="Thomas B.C."/>
            <person name="Singh A."/>
            <person name="Wilkins M.J."/>
            <person name="Karaoz U."/>
            <person name="Brodie E.L."/>
            <person name="Williams K.H."/>
            <person name="Hubbard S.S."/>
            <person name="Banfield J.F."/>
        </authorList>
    </citation>
    <scope>NUCLEOTIDE SEQUENCE [LARGE SCALE GENOMIC DNA]</scope>
</reference>
<organism evidence="1 2">
    <name type="scientific">Candidatus Chisholmbacteria bacterium RIFCSPHIGHO2_01_FULL_52_32</name>
    <dbReference type="NCBI Taxonomy" id="1797591"/>
    <lineage>
        <taxon>Bacteria</taxon>
        <taxon>Candidatus Chisholmiibacteriota</taxon>
    </lineage>
</organism>
<evidence type="ECO:0000313" key="2">
    <source>
        <dbReference type="Proteomes" id="UP000179233"/>
    </source>
</evidence>
<name>A0A1G1VT75_9BACT</name>
<dbReference type="EMBL" id="MHCJ01000003">
    <property type="protein sequence ID" value="OGY18608.1"/>
    <property type="molecule type" value="Genomic_DNA"/>
</dbReference>
<dbReference type="AlphaFoldDB" id="A0A1G1VT75"/>
<dbReference type="Proteomes" id="UP000179233">
    <property type="component" value="Unassembled WGS sequence"/>
</dbReference>
<proteinExistence type="predicted"/>
<protein>
    <submittedName>
        <fullName evidence="1">Uncharacterized protein</fullName>
    </submittedName>
</protein>
<sequence length="91" mass="10061">MFKEGIQARTVSLRICSKDPEQNTQCLKIGFPASPELALDLARAAQDVLPATRGSSFIEEQGAPAREAFPLCHECREEGVIFQRIEKNETA</sequence>